<dbReference type="AlphaFoldDB" id="F0S534"/>
<dbReference type="EMBL" id="CP002545">
    <property type="protein sequence ID" value="ADY50951.1"/>
    <property type="molecule type" value="Genomic_DNA"/>
</dbReference>
<feature type="transmembrane region" description="Helical" evidence="1">
    <location>
        <begin position="13"/>
        <end position="34"/>
    </location>
</feature>
<dbReference type="HOGENOM" id="CLU_200390_0_0_10"/>
<dbReference type="RefSeq" id="WP_013631454.1">
    <property type="nucleotide sequence ID" value="NC_015177.1"/>
</dbReference>
<evidence type="ECO:0000313" key="2">
    <source>
        <dbReference type="EMBL" id="ADY50951.1"/>
    </source>
</evidence>
<proteinExistence type="predicted"/>
<organism evidence="2 3">
    <name type="scientific">Pseudopedobacter saltans (strain ATCC 51119 / DSM 12145 / JCM 21818 / CCUG 39354 / LMG 10337 / NBRC 100064 / NCIMB 13643)</name>
    <name type="common">Pedobacter saltans</name>
    <dbReference type="NCBI Taxonomy" id="762903"/>
    <lineage>
        <taxon>Bacteria</taxon>
        <taxon>Pseudomonadati</taxon>
        <taxon>Bacteroidota</taxon>
        <taxon>Sphingobacteriia</taxon>
        <taxon>Sphingobacteriales</taxon>
        <taxon>Sphingobacteriaceae</taxon>
        <taxon>Pseudopedobacter</taxon>
    </lineage>
</organism>
<reference evidence="3" key="2">
    <citation type="submission" date="2011-02" db="EMBL/GenBank/DDBJ databases">
        <title>The complete genome of Pedobacter saltans DSM 12145.</title>
        <authorList>
            <consortium name="US DOE Joint Genome Institute (JGI-PGF)"/>
            <person name="Lucas S."/>
            <person name="Copeland A."/>
            <person name="Lapidus A."/>
            <person name="Bruce D."/>
            <person name="Goodwin L."/>
            <person name="Pitluck S."/>
            <person name="Kyrpides N."/>
            <person name="Mavromatis K."/>
            <person name="Pagani I."/>
            <person name="Ivanova N."/>
            <person name="Ovchinnikova G."/>
            <person name="Lu M."/>
            <person name="Detter J.C."/>
            <person name="Han C."/>
            <person name="Land M."/>
            <person name="Hauser L."/>
            <person name="Markowitz V."/>
            <person name="Cheng J.-F."/>
            <person name="Hugenholtz P."/>
            <person name="Woyke T."/>
            <person name="Wu D."/>
            <person name="Tindall B."/>
            <person name="Pomrenke H.G."/>
            <person name="Brambilla E."/>
            <person name="Klenk H.-P."/>
            <person name="Eisen J.A."/>
        </authorList>
    </citation>
    <scope>NUCLEOTIDE SEQUENCE [LARGE SCALE GENOMIC DNA]</scope>
    <source>
        <strain evidence="3">ATCC 51119 / DSM 12145 / JCM 21818 / LMG 10337 / NBRC 100064 / NCIMB 13643</strain>
    </source>
</reference>
<evidence type="ECO:0000313" key="3">
    <source>
        <dbReference type="Proteomes" id="UP000000310"/>
    </source>
</evidence>
<dbReference type="KEGG" id="psn:Pedsa_0369"/>
<dbReference type="STRING" id="762903.Pedsa_0369"/>
<keyword evidence="1" id="KW-0472">Membrane</keyword>
<protein>
    <recommendedName>
        <fullName evidence="4">CcoQ/FixQ family Cbb3-type cytochrome c oxidase assembly chaperone</fullName>
    </recommendedName>
</protein>
<keyword evidence="1" id="KW-0812">Transmembrane</keyword>
<sequence>MFKQISNLAGNEIYLLVSLLIFIVFFIIATFMLFRMKKTHIAYMSELPVENDNQTNA</sequence>
<evidence type="ECO:0008006" key="4">
    <source>
        <dbReference type="Google" id="ProtNLM"/>
    </source>
</evidence>
<name>F0S534_PSESL</name>
<accession>F0S534</accession>
<keyword evidence="3" id="KW-1185">Reference proteome</keyword>
<gene>
    <name evidence="2" type="ordered locus">Pedsa_0369</name>
</gene>
<reference evidence="2 3" key="1">
    <citation type="journal article" date="2011" name="Stand. Genomic Sci.">
        <title>Complete genome sequence of the gliding, heparinolytic Pedobacter saltans type strain (113).</title>
        <authorList>
            <person name="Liolios K."/>
            <person name="Sikorski J."/>
            <person name="Lu M."/>
            <person name="Nolan M."/>
            <person name="Lapidus A."/>
            <person name="Lucas S."/>
            <person name="Hammon N."/>
            <person name="Deshpande S."/>
            <person name="Cheng J.F."/>
            <person name="Tapia R."/>
            <person name="Han C."/>
            <person name="Goodwin L."/>
            <person name="Pitluck S."/>
            <person name="Huntemann M."/>
            <person name="Ivanova N."/>
            <person name="Pagani I."/>
            <person name="Mavromatis K."/>
            <person name="Ovchinikova G."/>
            <person name="Pati A."/>
            <person name="Chen A."/>
            <person name="Palaniappan K."/>
            <person name="Land M."/>
            <person name="Hauser L."/>
            <person name="Brambilla E.M."/>
            <person name="Kotsyurbenko O."/>
            <person name="Rohde M."/>
            <person name="Tindall B.J."/>
            <person name="Abt B."/>
            <person name="Goker M."/>
            <person name="Detter J.C."/>
            <person name="Woyke T."/>
            <person name="Bristow J."/>
            <person name="Eisen J.A."/>
            <person name="Markowitz V."/>
            <person name="Hugenholtz P."/>
            <person name="Klenk H.P."/>
            <person name="Kyrpides N.C."/>
        </authorList>
    </citation>
    <scope>NUCLEOTIDE SEQUENCE [LARGE SCALE GENOMIC DNA]</scope>
    <source>
        <strain evidence="3">ATCC 51119 / DSM 12145 / JCM 21818 / LMG 10337 / NBRC 100064 / NCIMB 13643</strain>
    </source>
</reference>
<keyword evidence="1" id="KW-1133">Transmembrane helix</keyword>
<dbReference type="Proteomes" id="UP000000310">
    <property type="component" value="Chromosome"/>
</dbReference>
<evidence type="ECO:0000256" key="1">
    <source>
        <dbReference type="SAM" id="Phobius"/>
    </source>
</evidence>
<dbReference type="eggNOG" id="COG2010">
    <property type="taxonomic scope" value="Bacteria"/>
</dbReference>